<dbReference type="VEuPathDB" id="FungiDB:HMPREF1541_00143"/>
<dbReference type="OrthoDB" id="2148716at2759"/>
<dbReference type="InterPro" id="IPR037401">
    <property type="entry name" value="SnoaL-like"/>
</dbReference>
<keyword evidence="3" id="KW-1185">Reference proteome</keyword>
<protein>
    <recommendedName>
        <fullName evidence="1">SnoaL-like domain-containing protein</fullName>
    </recommendedName>
</protein>
<evidence type="ECO:0000313" key="3">
    <source>
        <dbReference type="Proteomes" id="UP000030752"/>
    </source>
</evidence>
<sequence length="158" mass="17006">MSMPSQITPPSPSDAAAITDALYRAVLGIDTNDLSLFKSAFVTDGSASATMMGTTHSGTDAIIANVFRSVGPLDTTHFVSNVRVNARDAGEGKAKIYASAQAFHYRPGEGVDPSKTERLVSGGLYDVDVKRQWDGTWRVQHWGIRFVWLEGNMAVITG</sequence>
<dbReference type="EMBL" id="KB822711">
    <property type="protein sequence ID" value="ETN45961.1"/>
    <property type="molecule type" value="Genomic_DNA"/>
</dbReference>
<name>W2SB63_CYPE1</name>
<accession>W2SB63</accession>
<dbReference type="AlphaFoldDB" id="W2SB63"/>
<dbReference type="eggNOG" id="ENOG502S791">
    <property type="taxonomic scope" value="Eukaryota"/>
</dbReference>
<dbReference type="InterPro" id="IPR032710">
    <property type="entry name" value="NTF2-like_dom_sf"/>
</dbReference>
<dbReference type="InParanoid" id="W2SB63"/>
<organism evidence="2 3">
    <name type="scientific">Cyphellophora europaea (strain CBS 101466)</name>
    <name type="common">Phialophora europaea</name>
    <dbReference type="NCBI Taxonomy" id="1220924"/>
    <lineage>
        <taxon>Eukaryota</taxon>
        <taxon>Fungi</taxon>
        <taxon>Dikarya</taxon>
        <taxon>Ascomycota</taxon>
        <taxon>Pezizomycotina</taxon>
        <taxon>Eurotiomycetes</taxon>
        <taxon>Chaetothyriomycetidae</taxon>
        <taxon>Chaetothyriales</taxon>
        <taxon>Cyphellophoraceae</taxon>
        <taxon>Cyphellophora</taxon>
    </lineage>
</organism>
<evidence type="ECO:0000259" key="1">
    <source>
        <dbReference type="Pfam" id="PF13577"/>
    </source>
</evidence>
<dbReference type="Pfam" id="PF13577">
    <property type="entry name" value="SnoaL_4"/>
    <property type="match status" value="1"/>
</dbReference>
<dbReference type="STRING" id="1220924.W2SB63"/>
<evidence type="ECO:0000313" key="2">
    <source>
        <dbReference type="EMBL" id="ETN45961.1"/>
    </source>
</evidence>
<reference evidence="2 3" key="1">
    <citation type="submission" date="2013-03" db="EMBL/GenBank/DDBJ databases">
        <title>The Genome Sequence of Phialophora europaea CBS 101466.</title>
        <authorList>
            <consortium name="The Broad Institute Genomics Platform"/>
            <person name="Cuomo C."/>
            <person name="de Hoog S."/>
            <person name="Gorbushina A."/>
            <person name="Walker B."/>
            <person name="Young S.K."/>
            <person name="Zeng Q."/>
            <person name="Gargeya S."/>
            <person name="Fitzgerald M."/>
            <person name="Haas B."/>
            <person name="Abouelleil A."/>
            <person name="Allen A.W."/>
            <person name="Alvarado L."/>
            <person name="Arachchi H.M."/>
            <person name="Berlin A.M."/>
            <person name="Chapman S.B."/>
            <person name="Gainer-Dewar J."/>
            <person name="Goldberg J."/>
            <person name="Griggs A."/>
            <person name="Gujja S."/>
            <person name="Hansen M."/>
            <person name="Howarth C."/>
            <person name="Imamovic A."/>
            <person name="Ireland A."/>
            <person name="Larimer J."/>
            <person name="McCowan C."/>
            <person name="Murphy C."/>
            <person name="Pearson M."/>
            <person name="Poon T.W."/>
            <person name="Priest M."/>
            <person name="Roberts A."/>
            <person name="Saif S."/>
            <person name="Shea T."/>
            <person name="Sisk P."/>
            <person name="Sykes S."/>
            <person name="Wortman J."/>
            <person name="Nusbaum C."/>
            <person name="Birren B."/>
        </authorList>
    </citation>
    <scope>NUCLEOTIDE SEQUENCE [LARGE SCALE GENOMIC DNA]</scope>
    <source>
        <strain evidence="2 3">CBS 101466</strain>
    </source>
</reference>
<dbReference type="SUPFAM" id="SSF54427">
    <property type="entry name" value="NTF2-like"/>
    <property type="match status" value="1"/>
</dbReference>
<dbReference type="RefSeq" id="XP_008710673.1">
    <property type="nucleotide sequence ID" value="XM_008712451.1"/>
</dbReference>
<dbReference type="Proteomes" id="UP000030752">
    <property type="component" value="Unassembled WGS sequence"/>
</dbReference>
<dbReference type="Gene3D" id="3.10.450.50">
    <property type="match status" value="1"/>
</dbReference>
<dbReference type="HOGENOM" id="CLU_106738_1_0_1"/>
<gene>
    <name evidence="2" type="ORF">HMPREF1541_00143</name>
</gene>
<dbReference type="GeneID" id="19967482"/>
<feature type="domain" description="SnoaL-like" evidence="1">
    <location>
        <begin position="14"/>
        <end position="142"/>
    </location>
</feature>
<proteinExistence type="predicted"/>